<dbReference type="Pfam" id="PF08126">
    <property type="entry name" value="Propeptide_C25"/>
    <property type="match status" value="1"/>
</dbReference>
<dbReference type="InterPro" id="IPR001769">
    <property type="entry name" value="Gingipain"/>
</dbReference>
<comment type="caution">
    <text evidence="5">The sequence shown here is derived from an EMBL/GenBank/DDBJ whole genome shotgun (WGS) entry which is preliminary data.</text>
</comment>
<dbReference type="InterPro" id="IPR013783">
    <property type="entry name" value="Ig-like_fold"/>
</dbReference>
<name>A0A933MKQ2_UNCT6</name>
<evidence type="ECO:0000256" key="1">
    <source>
        <dbReference type="ARBA" id="ARBA00022729"/>
    </source>
</evidence>
<evidence type="ECO:0000259" key="3">
    <source>
        <dbReference type="Pfam" id="PF01364"/>
    </source>
</evidence>
<feature type="domain" description="Gingipain" evidence="3">
    <location>
        <begin position="598"/>
        <end position="945"/>
    </location>
</feature>
<accession>A0A933MKQ2</accession>
<evidence type="ECO:0000313" key="6">
    <source>
        <dbReference type="Proteomes" id="UP000736328"/>
    </source>
</evidence>
<evidence type="ECO:0000259" key="4">
    <source>
        <dbReference type="Pfam" id="PF08126"/>
    </source>
</evidence>
<dbReference type="Gene3D" id="3.40.50.1460">
    <property type="match status" value="1"/>
</dbReference>
<reference evidence="5" key="1">
    <citation type="submission" date="2020-07" db="EMBL/GenBank/DDBJ databases">
        <title>Huge and variable diversity of episymbiotic CPR bacteria and DPANN archaea in groundwater ecosystems.</title>
        <authorList>
            <person name="He C.Y."/>
            <person name="Keren R."/>
            <person name="Whittaker M."/>
            <person name="Farag I.F."/>
            <person name="Doudna J."/>
            <person name="Cate J.H.D."/>
            <person name="Banfield J.F."/>
        </authorList>
    </citation>
    <scope>NUCLEOTIDE SEQUENCE</scope>
    <source>
        <strain evidence="5">NC_groundwater_1520_Pr4_B-0.1um_53_5</strain>
    </source>
</reference>
<dbReference type="GO" id="GO:0006508">
    <property type="term" value="P:proteolysis"/>
    <property type="evidence" value="ECO:0007669"/>
    <property type="project" value="InterPro"/>
</dbReference>
<dbReference type="Gene3D" id="2.60.40.4070">
    <property type="match status" value="1"/>
</dbReference>
<dbReference type="SUPFAM" id="SSF52129">
    <property type="entry name" value="Caspase-like"/>
    <property type="match status" value="1"/>
</dbReference>
<proteinExistence type="predicted"/>
<dbReference type="Pfam" id="PF01364">
    <property type="entry name" value="Peptidase_C25"/>
    <property type="match status" value="1"/>
</dbReference>
<protein>
    <recommendedName>
        <fullName evidence="7">Gingipain domain-containing protein</fullName>
    </recommendedName>
</protein>
<evidence type="ECO:0000313" key="5">
    <source>
        <dbReference type="EMBL" id="MBI4727218.1"/>
    </source>
</evidence>
<dbReference type="EMBL" id="JACQXR010000111">
    <property type="protein sequence ID" value="MBI4727218.1"/>
    <property type="molecule type" value="Genomic_DNA"/>
</dbReference>
<sequence length="1621" mass="179131">MRYKIIIPLFWALVTAPNTVWAGVKVSESTDQGIVLELSCPQPQFEKVLIKGTEYFRVTAAGCPGLTEPGRPALPVIGAMILVPPNAIPEIVSAEPAETVNYKKIPAPAPEILLDKETVPDPVVYRGGQVYPANLVSLSRPVRAGLHKMAFISFNPVRFYPAGGNLSYVKSIKVRVRFKPSGLGDQPLAPGKADQLTAGIGMIAAKSAANPTQMAGWASRPASGKKTKSSVWADTLPYKILIEEEGIYKIGYYDLLQAGLNPGWFDPRSYKLFNQGREVPIYFKGQADGVFDQDDYFEFYGQRLKGDSSYYHPYSRDNVYWLGAGGSFGARMIEEDGSPLNQNYVLPGSCRYKMHLEKDSLFYRLNSPSSDQTDRWFWQRIDKSDSMVLSFSLPGLDSGAIDSVNLTIGLHGYTELDEDSFPGNDHWAIITLNGKSLDNYVRWDGQTPHIFETKLDPDRLVEGQNRLVLKHGPLGTSDTYFFNWMEVEYSRRYVANGGSVAFKAPSQGSDSLFRYEIKGFENQSIDLYKLGVSKITGTVVERDPDGITYRLTFEDRASSQTGYYAVQNDDRHKLKPKAIVANHIPAQALTDPSQSAQYLIITTEEFLAPAARLAAIRGTQFNGSKVVLASDIYDAFNYGIPQDRPIKEFLRQAFMTGQVPPAYVLLLGGGSWDPRNLSGHSYSDKIPAHLTRTSDFGPTADDNYYADILDDDQFPSLPDIAVGRIPVNNANDCQIWETKQLSYEQQPLLDQWQRDFMLIAGRNVNSGDNFDGESNLLAASLDTRYTVSKVYHSNPATTQDLIDQFNEGSVLAGFNGHGGGQVWSHDSFFRLDEVAMFNNWGRWPLVGSFTCHSGAFDIPDTVSLSQAMLLKTYSGAVGVFASSGPSWESVIEQAFFGAVDDYDLTRFGDILISSKFELAAKTGMSVHAGEMITSYNLLGDPGMRLAVSHRNIEMTLIPASLLPGDSLTVTIRGGFKAGSITLLSLCDSVGNPVVNSSLFSDTVGKVAARVKVPDSMSTGKALMKAFVKDADSSWIACGEMGINRPVIYGITATPARPVNLVDSVDIVAGASSLWGIDSVWCEWRTSTIRSDTGLLQSTLMDSSAPGWFKLRTKIINVGPSDTVLNYRICLSGPAAAKLVSSWKHHHLLTRPDLTPREKINSNDNSYFGGKRRLTIFTDIYNNGETRADSIPLHFYRYNNELPPKDSVTVMLDSILPGTKAVAAVPWTLDPGKEADTIKLSIDPYAKSWPPEQDTSNNHFASNSYDLPKYPDEKVYRQLGLLGSVDTVSLSKYPVRYFLPDSSLLDSAVAVVGYEPVNQTSPLNPVRQPGLKLIGDQLRDVYFMTITDSTRGLSNGKKLWISLDWPQLDEISDLSLVNLYRFNTRQGLWQKVPGEADTVKVWGFSDSLGTFMPLIGTDTTAPLITARLEQQATGWGQTVKVSRPQYSVLIEDPNGINLDSVWVKKDVALVPRNEYNLPTQPQDHTSVPLAYAPYLTDGQHTLEFGACDNLGNSSAVSVQLTVAAEFGLYYLACYPTPVDGNYATFYFFVGDHADQYELKIYTVAGRLIKTFKGGYVPGEKRLNWNVDDDSGQRVANGVYFYTVEVWSDGRYQKKTEKLAVLR</sequence>
<feature type="chain" id="PRO_5037505584" description="Gingipain domain-containing protein" evidence="2">
    <location>
        <begin position="23"/>
        <end position="1621"/>
    </location>
</feature>
<feature type="signal peptide" evidence="2">
    <location>
        <begin position="1"/>
        <end position="22"/>
    </location>
</feature>
<dbReference type="Gene3D" id="3.40.50.10390">
    <property type="entry name" value="Gingipain r, domain 1"/>
    <property type="match status" value="1"/>
</dbReference>
<dbReference type="InterPro" id="IPR029031">
    <property type="entry name" value="Gingipain_N_sf"/>
</dbReference>
<gene>
    <name evidence="5" type="ORF">HY768_08375</name>
</gene>
<organism evidence="5 6">
    <name type="scientific">candidate division TA06 bacterium</name>
    <dbReference type="NCBI Taxonomy" id="2250710"/>
    <lineage>
        <taxon>Bacteria</taxon>
        <taxon>Bacteria division TA06</taxon>
    </lineage>
</organism>
<evidence type="ECO:0008006" key="7">
    <source>
        <dbReference type="Google" id="ProtNLM"/>
    </source>
</evidence>
<dbReference type="InterPro" id="IPR012600">
    <property type="entry name" value="Propeptide_C25"/>
</dbReference>
<feature type="domain" description="Gingipain propeptide" evidence="4">
    <location>
        <begin position="24"/>
        <end position="179"/>
    </location>
</feature>
<keyword evidence="1 2" id="KW-0732">Signal</keyword>
<dbReference type="GO" id="GO:0004197">
    <property type="term" value="F:cysteine-type endopeptidase activity"/>
    <property type="evidence" value="ECO:0007669"/>
    <property type="project" value="InterPro"/>
</dbReference>
<dbReference type="Gene3D" id="2.60.40.10">
    <property type="entry name" value="Immunoglobulins"/>
    <property type="match status" value="1"/>
</dbReference>
<dbReference type="Gene3D" id="2.60.40.3800">
    <property type="match status" value="1"/>
</dbReference>
<dbReference type="Proteomes" id="UP000736328">
    <property type="component" value="Unassembled WGS sequence"/>
</dbReference>
<dbReference type="InterPro" id="IPR038490">
    <property type="entry name" value="Gingipain_propep_sf"/>
</dbReference>
<dbReference type="InterPro" id="IPR029030">
    <property type="entry name" value="Caspase-like_dom_sf"/>
</dbReference>
<evidence type="ECO:0000256" key="2">
    <source>
        <dbReference type="SAM" id="SignalP"/>
    </source>
</evidence>